<evidence type="ECO:0000256" key="1">
    <source>
        <dbReference type="SAM" id="Phobius"/>
    </source>
</evidence>
<dbReference type="RefSeq" id="WP_269880089.1">
    <property type="nucleotide sequence ID" value="NZ_JAQAGZ010000002.1"/>
</dbReference>
<comment type="caution">
    <text evidence="2">The sequence shown here is derived from an EMBL/GenBank/DDBJ whole genome shotgun (WGS) entry which is preliminary data.</text>
</comment>
<accession>A0ABT4Q496</accession>
<organism evidence="2 3">
    <name type="scientific">Paenibacillus gyeongsangnamensis</name>
    <dbReference type="NCBI Taxonomy" id="3388067"/>
    <lineage>
        <taxon>Bacteria</taxon>
        <taxon>Bacillati</taxon>
        <taxon>Bacillota</taxon>
        <taxon>Bacilli</taxon>
        <taxon>Bacillales</taxon>
        <taxon>Paenibacillaceae</taxon>
        <taxon>Paenibacillus</taxon>
    </lineage>
</organism>
<keyword evidence="3" id="KW-1185">Reference proteome</keyword>
<name>A0ABT4Q496_9BACL</name>
<keyword evidence="1" id="KW-0472">Membrane</keyword>
<proteinExistence type="predicted"/>
<feature type="transmembrane region" description="Helical" evidence="1">
    <location>
        <begin position="7"/>
        <end position="28"/>
    </location>
</feature>
<reference evidence="2 3" key="1">
    <citation type="submission" date="2022-12" db="EMBL/GenBank/DDBJ databases">
        <title>Draft genome sequence of Paenibacillus sp. dW9.</title>
        <authorList>
            <person name="Choi E.-W."/>
            <person name="Kim D.-U."/>
        </authorList>
    </citation>
    <scope>NUCLEOTIDE SEQUENCE [LARGE SCALE GENOMIC DNA]</scope>
    <source>
        <strain evidence="3">dW9</strain>
    </source>
</reference>
<dbReference type="Proteomes" id="UP001527882">
    <property type="component" value="Unassembled WGS sequence"/>
</dbReference>
<gene>
    <name evidence="2" type="ORF">O9H85_04490</name>
</gene>
<protein>
    <submittedName>
        <fullName evidence="2">Uncharacterized protein</fullName>
    </submittedName>
</protein>
<evidence type="ECO:0000313" key="3">
    <source>
        <dbReference type="Proteomes" id="UP001527882"/>
    </source>
</evidence>
<sequence length="87" mass="10008">MNREKKVPLYSYTAAFILIISMVISSVIIHNNEFILPEIAAMAIAMWAYRDPNWLRDPLKNCLAPTMTSAVGFTINQILQMVHVYRH</sequence>
<evidence type="ECO:0000313" key="2">
    <source>
        <dbReference type="EMBL" id="MCZ8511695.1"/>
    </source>
</evidence>
<dbReference type="EMBL" id="JAQAGZ010000002">
    <property type="protein sequence ID" value="MCZ8511695.1"/>
    <property type="molecule type" value="Genomic_DNA"/>
</dbReference>
<keyword evidence="1" id="KW-1133">Transmembrane helix</keyword>
<keyword evidence="1" id="KW-0812">Transmembrane</keyword>